<reference evidence="2" key="1">
    <citation type="submission" date="2023-07" db="EMBL/GenBank/DDBJ databases">
        <title>Functional and genomic diversity of the sorghum phyllosphere microbiome.</title>
        <authorList>
            <person name="Shade A."/>
        </authorList>
    </citation>
    <scope>NUCLEOTIDE SEQUENCE</scope>
    <source>
        <strain evidence="2">SORGH_AS_0457</strain>
    </source>
</reference>
<proteinExistence type="predicted"/>
<evidence type="ECO:0000256" key="1">
    <source>
        <dbReference type="SAM" id="MobiDB-lite"/>
    </source>
</evidence>
<dbReference type="RefSeq" id="WP_307106608.1">
    <property type="nucleotide sequence ID" value="NZ_JAUTAS010000001.1"/>
</dbReference>
<evidence type="ECO:0000313" key="2">
    <source>
        <dbReference type="EMBL" id="MDQ1107922.1"/>
    </source>
</evidence>
<evidence type="ECO:0000313" key="3">
    <source>
        <dbReference type="Proteomes" id="UP001226084"/>
    </source>
</evidence>
<gene>
    <name evidence="2" type="ORF">QE424_001081</name>
</gene>
<accession>A0AAP5AFI5</accession>
<feature type="compositionally biased region" description="Low complexity" evidence="1">
    <location>
        <begin position="29"/>
        <end position="50"/>
    </location>
</feature>
<dbReference type="Proteomes" id="UP001226084">
    <property type="component" value="Unassembled WGS sequence"/>
</dbReference>
<name>A0AAP5AFI5_9GAMM</name>
<dbReference type="EMBL" id="JAUTAS010000001">
    <property type="protein sequence ID" value="MDQ1107922.1"/>
    <property type="molecule type" value="Genomic_DNA"/>
</dbReference>
<feature type="region of interest" description="Disordered" evidence="1">
    <location>
        <begin position="23"/>
        <end position="77"/>
    </location>
</feature>
<dbReference type="AlphaFoldDB" id="A0AAP5AFI5"/>
<protein>
    <submittedName>
        <fullName evidence="2">Uncharacterized protein</fullName>
    </submittedName>
</protein>
<sequence length="77" mass="8374">MSLKIQEPQAAVMAASPVDAVSLSERVQARQPQPTAQQAAERTPEPTAEPTAEEAPEQSPFPRRRRDVGAGRVGQRR</sequence>
<organism evidence="2 3">
    <name type="scientific">Stenotrophomonas rhizophila</name>
    <dbReference type="NCBI Taxonomy" id="216778"/>
    <lineage>
        <taxon>Bacteria</taxon>
        <taxon>Pseudomonadati</taxon>
        <taxon>Pseudomonadota</taxon>
        <taxon>Gammaproteobacteria</taxon>
        <taxon>Lysobacterales</taxon>
        <taxon>Lysobacteraceae</taxon>
        <taxon>Stenotrophomonas</taxon>
    </lineage>
</organism>
<comment type="caution">
    <text evidence="2">The sequence shown here is derived from an EMBL/GenBank/DDBJ whole genome shotgun (WGS) entry which is preliminary data.</text>
</comment>